<comment type="caution">
    <text evidence="3">The sequence shown here is derived from an EMBL/GenBank/DDBJ whole genome shotgun (WGS) entry which is preliminary data.</text>
</comment>
<feature type="active site" description="Nucleophile" evidence="1">
    <location>
        <position position="141"/>
    </location>
</feature>
<protein>
    <submittedName>
        <fullName evidence="3">Homoserine O-acetyltransferase</fullName>
    </submittedName>
</protein>
<dbReference type="InterPro" id="IPR000073">
    <property type="entry name" value="AB_hydrolase_1"/>
</dbReference>
<evidence type="ECO:0000259" key="2">
    <source>
        <dbReference type="Pfam" id="PF00561"/>
    </source>
</evidence>
<dbReference type="RefSeq" id="WP_124211403.1">
    <property type="nucleotide sequence ID" value="NZ_CP016615.1"/>
</dbReference>
<sequence>MQQHAYYNPEIHGNYQLISLGDFELAEGGKIPNLELAVRTLGTLNEDRSNAILITTWYSGTSKIMEDVYVGEGRPLDPNRYFIIIVNQIGNGLSTSPWNAHESIRGSKFPLVRIEDDVKAQYKLLTEHFGITQLALVMGGSMGAQQTYEWAVRFPDFMKRAAPIAGYAKNSDHDFIFTRTLMNTLTMDPAFKDGEYDSIESMKAALSRHGDIWNVMGFSTEMWRKKLYEDLQFPDAVSFSEGFTQAYFQPMDPNTLLCCAWKWQHGDVSRHTNGDLKAALHRIKCKMYCIAIDEDMFFRQADCKVEQEMIPNSEWKVVKDDWGHLGLFGMNPQYIKQIDTLLGELLALDL</sequence>
<feature type="domain" description="AB hydrolase-1" evidence="2">
    <location>
        <begin position="70"/>
        <end position="193"/>
    </location>
</feature>
<gene>
    <name evidence="3" type="ORF">EDC46_1244</name>
</gene>
<evidence type="ECO:0000256" key="1">
    <source>
        <dbReference type="PIRSR" id="PIRSR000443-1"/>
    </source>
</evidence>
<dbReference type="AlphaFoldDB" id="A0A3N4WBZ2"/>
<dbReference type="SUPFAM" id="SSF53474">
    <property type="entry name" value="alpha/beta-Hydrolases"/>
    <property type="match status" value="1"/>
</dbReference>
<dbReference type="PIRSF" id="PIRSF000443">
    <property type="entry name" value="Homoser_Ac_trans"/>
    <property type="match status" value="1"/>
</dbReference>
<dbReference type="GO" id="GO:0016747">
    <property type="term" value="F:acyltransferase activity, transferring groups other than amino-acyl groups"/>
    <property type="evidence" value="ECO:0007669"/>
    <property type="project" value="InterPro"/>
</dbReference>
<reference evidence="3 4" key="1">
    <citation type="submission" date="2018-11" db="EMBL/GenBank/DDBJ databases">
        <title>Genomic Encyclopedia of Type Strains, Phase IV (KMG-IV): sequencing the most valuable type-strain genomes for metagenomic binning, comparative biology and taxonomic classification.</title>
        <authorList>
            <person name="Goeker M."/>
        </authorList>
    </citation>
    <scope>NUCLEOTIDE SEQUENCE [LARGE SCALE GENOMIC DNA]</scope>
    <source>
        <strain evidence="3 4">DSM 27238</strain>
    </source>
</reference>
<dbReference type="InterPro" id="IPR029058">
    <property type="entry name" value="AB_hydrolase_fold"/>
</dbReference>
<dbReference type="InterPro" id="IPR008220">
    <property type="entry name" value="HAT_MetX-like"/>
</dbReference>
<dbReference type="Proteomes" id="UP000281691">
    <property type="component" value="Unassembled WGS sequence"/>
</dbReference>
<dbReference type="EMBL" id="RKQP01000003">
    <property type="protein sequence ID" value="RPE83550.1"/>
    <property type="molecule type" value="Genomic_DNA"/>
</dbReference>
<keyword evidence="3" id="KW-0808">Transferase</keyword>
<organism evidence="3 4">
    <name type="scientific">Vespertiliibacter pulmonis</name>
    <dbReference type="NCBI Taxonomy" id="1443036"/>
    <lineage>
        <taxon>Bacteria</taxon>
        <taxon>Pseudomonadati</taxon>
        <taxon>Pseudomonadota</taxon>
        <taxon>Gammaproteobacteria</taxon>
        <taxon>Pasteurellales</taxon>
        <taxon>Pasteurellaceae</taxon>
        <taxon>Vespertiliibacter</taxon>
    </lineage>
</organism>
<feature type="active site" evidence="1">
    <location>
        <position position="295"/>
    </location>
</feature>
<dbReference type="Gene3D" id="3.40.50.1820">
    <property type="entry name" value="alpha/beta hydrolase"/>
    <property type="match status" value="1"/>
</dbReference>
<proteinExistence type="predicted"/>
<dbReference type="NCBIfam" id="NF005757">
    <property type="entry name" value="PRK07581.1"/>
    <property type="match status" value="1"/>
</dbReference>
<dbReference type="PANTHER" id="PTHR32268">
    <property type="entry name" value="HOMOSERINE O-ACETYLTRANSFERASE"/>
    <property type="match status" value="1"/>
</dbReference>
<keyword evidence="4" id="KW-1185">Reference proteome</keyword>
<dbReference type="Pfam" id="PF00561">
    <property type="entry name" value="Abhydrolase_1"/>
    <property type="match status" value="1"/>
</dbReference>
<accession>A0A3N4WBZ2</accession>
<name>A0A3N4WBZ2_9PAST</name>
<evidence type="ECO:0000313" key="3">
    <source>
        <dbReference type="EMBL" id="RPE83550.1"/>
    </source>
</evidence>
<feature type="active site" evidence="1">
    <location>
        <position position="324"/>
    </location>
</feature>
<dbReference type="OrthoDB" id="9800754at2"/>
<evidence type="ECO:0000313" key="4">
    <source>
        <dbReference type="Proteomes" id="UP000281691"/>
    </source>
</evidence>
<dbReference type="PANTHER" id="PTHR32268:SF15">
    <property type="entry name" value="HOMOSERINE ACETYLTRANSFERASE FAMILY PROTEIN (AFU_ORTHOLOGUE AFUA_1G15350)"/>
    <property type="match status" value="1"/>
</dbReference>